<proteinExistence type="predicted"/>
<reference evidence="1 2" key="1">
    <citation type="submission" date="2017-03" db="EMBL/GenBank/DDBJ databases">
        <title>Genome sequence of Clostridium oryzae DSM 28571.</title>
        <authorList>
            <person name="Poehlein A."/>
            <person name="Daniel R."/>
        </authorList>
    </citation>
    <scope>NUCLEOTIDE SEQUENCE [LARGE SCALE GENOMIC DNA]</scope>
    <source>
        <strain evidence="1 2">DSM 28571</strain>
    </source>
</reference>
<evidence type="ECO:0000313" key="1">
    <source>
        <dbReference type="EMBL" id="OPJ59223.1"/>
    </source>
</evidence>
<sequence length="134" mass="15699">MNTKMLTILLRIKSMTTIRANKNNGLCNMIRLLKSLTTNFALVLPFRTVVIVNVLVRGTTFRTNDTFRNRFTVTTINRLNKLIVFVFIVSQKELIIYLLKAKNLRQLVNLKLLVLWTIRILKSPLFKRNMFSNK</sequence>
<gene>
    <name evidence="1" type="ORF">CLORY_33790</name>
</gene>
<protein>
    <submittedName>
        <fullName evidence="1">Uncharacterized protein</fullName>
    </submittedName>
</protein>
<dbReference type="AlphaFoldDB" id="A0A1V4IGZ8"/>
<dbReference type="Proteomes" id="UP000190080">
    <property type="component" value="Unassembled WGS sequence"/>
</dbReference>
<organism evidence="1 2">
    <name type="scientific">Clostridium oryzae</name>
    <dbReference type="NCBI Taxonomy" id="1450648"/>
    <lineage>
        <taxon>Bacteria</taxon>
        <taxon>Bacillati</taxon>
        <taxon>Bacillota</taxon>
        <taxon>Clostridia</taxon>
        <taxon>Eubacteriales</taxon>
        <taxon>Clostridiaceae</taxon>
        <taxon>Clostridium</taxon>
    </lineage>
</organism>
<name>A0A1V4IGZ8_9CLOT</name>
<comment type="caution">
    <text evidence="1">The sequence shown here is derived from an EMBL/GenBank/DDBJ whole genome shotgun (WGS) entry which is preliminary data.</text>
</comment>
<accession>A0A1V4IGZ8</accession>
<evidence type="ECO:0000313" key="2">
    <source>
        <dbReference type="Proteomes" id="UP000190080"/>
    </source>
</evidence>
<dbReference type="EMBL" id="MZGV01000048">
    <property type="protein sequence ID" value="OPJ59223.1"/>
    <property type="molecule type" value="Genomic_DNA"/>
</dbReference>
<keyword evidence="2" id="KW-1185">Reference proteome</keyword>